<reference evidence="2 3" key="1">
    <citation type="journal article" date="2019" name="Int. J. Syst. Evol. Microbiol.">
        <title>The Global Catalogue of Microorganisms (GCM) 10K type strain sequencing project: providing services to taxonomists for standard genome sequencing and annotation.</title>
        <authorList>
            <consortium name="The Broad Institute Genomics Platform"/>
            <consortium name="The Broad Institute Genome Sequencing Center for Infectious Disease"/>
            <person name="Wu L."/>
            <person name="Ma J."/>
        </authorList>
    </citation>
    <scope>NUCLEOTIDE SEQUENCE [LARGE SCALE GENOMIC DNA]</scope>
    <source>
        <strain evidence="2 3">JCM 15592</strain>
    </source>
</reference>
<feature type="signal peptide" evidence="1">
    <location>
        <begin position="1"/>
        <end position="22"/>
    </location>
</feature>
<keyword evidence="1" id="KW-0732">Signal</keyword>
<evidence type="ECO:0000313" key="2">
    <source>
        <dbReference type="EMBL" id="GAA1787344.1"/>
    </source>
</evidence>
<dbReference type="Proteomes" id="UP001499938">
    <property type="component" value="Unassembled WGS sequence"/>
</dbReference>
<proteinExistence type="predicted"/>
<dbReference type="InterPro" id="IPR024079">
    <property type="entry name" value="MetalloPept_cat_dom_sf"/>
</dbReference>
<dbReference type="EMBL" id="BAAAPO010000016">
    <property type="protein sequence ID" value="GAA1787344.1"/>
    <property type="molecule type" value="Genomic_DNA"/>
</dbReference>
<evidence type="ECO:0000313" key="3">
    <source>
        <dbReference type="Proteomes" id="UP001499938"/>
    </source>
</evidence>
<comment type="caution">
    <text evidence="2">The sequence shown here is derived from an EMBL/GenBank/DDBJ whole genome shotgun (WGS) entry which is preliminary data.</text>
</comment>
<dbReference type="Gene3D" id="3.40.390.10">
    <property type="entry name" value="Collagenase (Catalytic Domain)"/>
    <property type="match status" value="1"/>
</dbReference>
<dbReference type="RefSeq" id="WP_344082237.1">
    <property type="nucleotide sequence ID" value="NZ_BAAAPO010000016.1"/>
</dbReference>
<sequence>MRRSTMILSGAAALTMVATGLAAVPAGASSAPAPRPIAGTQVPVYAGPLGGVPSFVDDSAGAKAAPTAKFVVTYTGFSAEAKAAFQRAVNMWAGKLNSSVPITVKASWEPLGSGILGSAGPSYAWDIGGVLYVDAVANKKSGKQLNSAPDVVARFSSNFSNWHFGTGPAPAGKYDFQSVVAHELGHGVGFLGAGRVSGSLGSVRISGKNISYDRYTRLGSTATSPLLWKMPDNSTQLGSALRSNNVYFDTPAVRSANGGKSAKLYAPLTWRQGSSYSHLDEATFPKGNPNSLMTYAIGGGETIRTPGNVGMAVLKAVGW</sequence>
<accession>A0ABN2LG94</accession>
<name>A0ABN2LG94_9MICO</name>
<gene>
    <name evidence="2" type="ORF">GCM10009811_10590</name>
</gene>
<dbReference type="SUPFAM" id="SSF55486">
    <property type="entry name" value="Metalloproteases ('zincins'), catalytic domain"/>
    <property type="match status" value="1"/>
</dbReference>
<feature type="chain" id="PRO_5045822610" evidence="1">
    <location>
        <begin position="23"/>
        <end position="319"/>
    </location>
</feature>
<keyword evidence="3" id="KW-1185">Reference proteome</keyword>
<organism evidence="2 3">
    <name type="scientific">Nostocoides veronense</name>
    <dbReference type="NCBI Taxonomy" id="330836"/>
    <lineage>
        <taxon>Bacteria</taxon>
        <taxon>Bacillati</taxon>
        <taxon>Actinomycetota</taxon>
        <taxon>Actinomycetes</taxon>
        <taxon>Micrococcales</taxon>
        <taxon>Intrasporangiaceae</taxon>
        <taxon>Nostocoides</taxon>
    </lineage>
</organism>
<protein>
    <submittedName>
        <fullName evidence="2">Uncharacterized protein</fullName>
    </submittedName>
</protein>
<evidence type="ECO:0000256" key="1">
    <source>
        <dbReference type="SAM" id="SignalP"/>
    </source>
</evidence>